<evidence type="ECO:0000256" key="1">
    <source>
        <dbReference type="SAM" id="MobiDB-lite"/>
    </source>
</evidence>
<evidence type="ECO:0000313" key="2">
    <source>
        <dbReference type="EMBL" id="TXG77382.1"/>
    </source>
</evidence>
<dbReference type="EMBL" id="SSDS01000047">
    <property type="protein sequence ID" value="TXG77382.1"/>
    <property type="molecule type" value="Genomic_DNA"/>
</dbReference>
<sequence>MDKDALQFYLESKNDFSFRAEEKLAQEREEKVADTLKQVAVNFAKKNPDIATHAITGGILGGASELAMPSEIDAMGRPSTNMTQIGKRALLGATMGGIGSGVKQHVKSKIDKLAEDKEAGLKDLLKSPVGKGALIGGLGWGVPVGLNQYETSKKISQGKDLPTNLFDLIENPTVVGLAAGGAGLLTGGMAGAGFGKLIQKNPQLAQAFKEQAKKHIPSTLSAKEFIKDPITRNALIGGGGGIAAGLGGLGVVGGSYTGAFNQALENSKRIKDLGKAVMSMKTANALSPMLQRAGSLIAKNPRAASAALGAGTGLAANAVTGSDAPVFSAVAGGALGALGGKQLIRATVNRANPLLGKDVAQGAVGVMKQNRASQLALRSPKVVNMGATEAAASNLKGMSTPSPAGPRNVPVGNAAPAYSVKAQASNPASFTPTNQPKTSLTGVSFSPSATPAPTAQKADFMSAYRPTRSTANPSMNQARAAMPQTSYSPEMAQTLSKIAEIMKW</sequence>
<feature type="compositionally biased region" description="Polar residues" evidence="1">
    <location>
        <begin position="425"/>
        <end position="453"/>
    </location>
</feature>
<reference evidence="2 3" key="1">
    <citation type="submission" date="2018-09" db="EMBL/GenBank/DDBJ databases">
        <title>Metagenome Assembled Genomes from an Advanced Water Purification Facility.</title>
        <authorList>
            <person name="Stamps B.W."/>
            <person name="Spear J.R."/>
        </authorList>
    </citation>
    <scope>NUCLEOTIDE SEQUENCE [LARGE SCALE GENOMIC DNA]</scope>
    <source>
        <strain evidence="2">Bin_63_2</strain>
    </source>
</reference>
<proteinExistence type="predicted"/>
<organism evidence="2 3">
    <name type="scientific">Candidatus Dojkabacteria bacterium</name>
    <dbReference type="NCBI Taxonomy" id="2099670"/>
    <lineage>
        <taxon>Bacteria</taxon>
        <taxon>Candidatus Dojkabacteria</taxon>
    </lineage>
</organism>
<accession>A0A5C7J8W3</accession>
<dbReference type="Proteomes" id="UP000321026">
    <property type="component" value="Unassembled WGS sequence"/>
</dbReference>
<dbReference type="AlphaFoldDB" id="A0A5C7J8W3"/>
<evidence type="ECO:0000313" key="3">
    <source>
        <dbReference type="Proteomes" id="UP000321026"/>
    </source>
</evidence>
<gene>
    <name evidence="2" type="ORF">E6Q11_02880</name>
</gene>
<name>A0A5C7J8W3_9BACT</name>
<feature type="region of interest" description="Disordered" evidence="1">
    <location>
        <begin position="425"/>
        <end position="457"/>
    </location>
</feature>
<comment type="caution">
    <text evidence="2">The sequence shown here is derived from an EMBL/GenBank/DDBJ whole genome shotgun (WGS) entry which is preliminary data.</text>
</comment>
<protein>
    <submittedName>
        <fullName evidence="2">Uncharacterized protein</fullName>
    </submittedName>
</protein>